<protein>
    <submittedName>
        <fullName evidence="2">Uncharacterized protein</fullName>
    </submittedName>
</protein>
<proteinExistence type="predicted"/>
<dbReference type="EMBL" id="BAAARI010000009">
    <property type="protein sequence ID" value="GAA2575082.1"/>
    <property type="molecule type" value="Genomic_DNA"/>
</dbReference>
<keyword evidence="3" id="KW-1185">Reference proteome</keyword>
<sequence length="128" mass="14592">MRAEQQLALVRSTVLRLSGSGGDERAQASEYRIGRIRHQRRTRGAVSYRRPECLVVDHEQQLTLRRGIAKECARRDSGRRGHLLRRHRGESPRAQEIRRDAKDPLPLDSHVLLAAGFHLPDARSSSKL</sequence>
<name>A0ABN3PBU2_9MICO</name>
<feature type="compositionally biased region" description="Basic and acidic residues" evidence="1">
    <location>
        <begin position="89"/>
        <end position="102"/>
    </location>
</feature>
<evidence type="ECO:0000313" key="3">
    <source>
        <dbReference type="Proteomes" id="UP001500274"/>
    </source>
</evidence>
<evidence type="ECO:0000313" key="2">
    <source>
        <dbReference type="EMBL" id="GAA2575082.1"/>
    </source>
</evidence>
<accession>A0ABN3PBU2</accession>
<comment type="caution">
    <text evidence="2">The sequence shown here is derived from an EMBL/GenBank/DDBJ whole genome shotgun (WGS) entry which is preliminary data.</text>
</comment>
<reference evidence="2 3" key="1">
    <citation type="journal article" date="2019" name="Int. J. Syst. Evol. Microbiol.">
        <title>The Global Catalogue of Microorganisms (GCM) 10K type strain sequencing project: providing services to taxonomists for standard genome sequencing and annotation.</title>
        <authorList>
            <consortium name="The Broad Institute Genomics Platform"/>
            <consortium name="The Broad Institute Genome Sequencing Center for Infectious Disease"/>
            <person name="Wu L."/>
            <person name="Ma J."/>
        </authorList>
    </citation>
    <scope>NUCLEOTIDE SEQUENCE [LARGE SCALE GENOMIC DNA]</scope>
    <source>
        <strain evidence="2 3">JCM 16365</strain>
    </source>
</reference>
<feature type="region of interest" description="Disordered" evidence="1">
    <location>
        <begin position="76"/>
        <end position="102"/>
    </location>
</feature>
<gene>
    <name evidence="2" type="ORF">GCM10009862_12870</name>
</gene>
<evidence type="ECO:0000256" key="1">
    <source>
        <dbReference type="SAM" id="MobiDB-lite"/>
    </source>
</evidence>
<dbReference type="Proteomes" id="UP001500274">
    <property type="component" value="Unassembled WGS sequence"/>
</dbReference>
<organism evidence="2 3">
    <name type="scientific">Microbacterium binotii</name>
    <dbReference type="NCBI Taxonomy" id="462710"/>
    <lineage>
        <taxon>Bacteria</taxon>
        <taxon>Bacillati</taxon>
        <taxon>Actinomycetota</taxon>
        <taxon>Actinomycetes</taxon>
        <taxon>Micrococcales</taxon>
        <taxon>Microbacteriaceae</taxon>
        <taxon>Microbacterium</taxon>
    </lineage>
</organism>